<dbReference type="GO" id="GO:0034045">
    <property type="term" value="C:phagophore assembly site membrane"/>
    <property type="evidence" value="ECO:0007669"/>
    <property type="project" value="TreeGrafter"/>
</dbReference>
<feature type="coiled-coil region" evidence="5">
    <location>
        <begin position="623"/>
        <end position="679"/>
    </location>
</feature>
<dbReference type="GO" id="GO:0019901">
    <property type="term" value="F:protein kinase binding"/>
    <property type="evidence" value="ECO:0007669"/>
    <property type="project" value="TreeGrafter"/>
</dbReference>
<feature type="compositionally biased region" description="Basic and acidic residues" evidence="6">
    <location>
        <begin position="772"/>
        <end position="784"/>
    </location>
</feature>
<evidence type="ECO:0000256" key="1">
    <source>
        <dbReference type="ARBA" id="ARBA00022448"/>
    </source>
</evidence>
<evidence type="ECO:0000313" key="10">
    <source>
        <dbReference type="Proteomes" id="UP001415857"/>
    </source>
</evidence>
<feature type="region of interest" description="Disordered" evidence="6">
    <location>
        <begin position="764"/>
        <end position="784"/>
    </location>
</feature>
<dbReference type="GO" id="GO:0034517">
    <property type="term" value="P:ribophagy"/>
    <property type="evidence" value="ECO:0007669"/>
    <property type="project" value="TreeGrafter"/>
</dbReference>
<feature type="region of interest" description="Disordered" evidence="6">
    <location>
        <begin position="1095"/>
        <end position="1125"/>
    </location>
</feature>
<evidence type="ECO:0000256" key="3">
    <source>
        <dbReference type="ARBA" id="ARBA00023006"/>
    </source>
</evidence>
<dbReference type="InterPro" id="IPR019460">
    <property type="entry name" value="Atg11_C"/>
</dbReference>
<dbReference type="InterPro" id="IPR040040">
    <property type="entry name" value="ATG11"/>
</dbReference>
<keyword evidence="10" id="KW-1185">Reference proteome</keyword>
<evidence type="ECO:0000259" key="8">
    <source>
        <dbReference type="Pfam" id="PF10377"/>
    </source>
</evidence>
<protein>
    <recommendedName>
        <fullName evidence="11">Autophagy-related protein 11</fullName>
    </recommendedName>
</protein>
<comment type="caution">
    <text evidence="9">The sequence shown here is derived from an EMBL/GenBank/DDBJ whole genome shotgun (WGS) entry which is preliminary data.</text>
</comment>
<accession>A0AAP0RDI8</accession>
<evidence type="ECO:0000256" key="5">
    <source>
        <dbReference type="SAM" id="Coils"/>
    </source>
</evidence>
<gene>
    <name evidence="9" type="ORF">L1049_023120</name>
</gene>
<feature type="region of interest" description="Disordered" evidence="6">
    <location>
        <begin position="532"/>
        <end position="554"/>
    </location>
</feature>
<evidence type="ECO:0008006" key="11">
    <source>
        <dbReference type="Google" id="ProtNLM"/>
    </source>
</evidence>
<evidence type="ECO:0000313" key="9">
    <source>
        <dbReference type="EMBL" id="KAK9275847.1"/>
    </source>
</evidence>
<reference evidence="9 10" key="1">
    <citation type="journal article" date="2024" name="Plant J.">
        <title>Genome sequences and population genomics reveal climatic adaptation and genomic divergence between two closely related sweetgum species.</title>
        <authorList>
            <person name="Xu W.Q."/>
            <person name="Ren C.Q."/>
            <person name="Zhang X.Y."/>
            <person name="Comes H.P."/>
            <person name="Liu X.H."/>
            <person name="Li Y.G."/>
            <person name="Kettle C.J."/>
            <person name="Jalonen R."/>
            <person name="Gaisberger H."/>
            <person name="Ma Y.Z."/>
            <person name="Qiu Y.X."/>
        </authorList>
    </citation>
    <scope>NUCLEOTIDE SEQUENCE [LARGE SCALE GENOMIC DNA]</scope>
    <source>
        <strain evidence="9">Hangzhou</strain>
    </source>
</reference>
<keyword evidence="3" id="KW-0072">Autophagy</keyword>
<feature type="domain" description="Autophagy protein ATG17-like" evidence="7">
    <location>
        <begin position="147"/>
        <end position="484"/>
    </location>
</feature>
<dbReference type="GO" id="GO:0000045">
    <property type="term" value="P:autophagosome assembly"/>
    <property type="evidence" value="ECO:0007669"/>
    <property type="project" value="InterPro"/>
</dbReference>
<evidence type="ECO:0000256" key="2">
    <source>
        <dbReference type="ARBA" id="ARBA00022927"/>
    </source>
</evidence>
<dbReference type="SUPFAM" id="SSF54236">
    <property type="entry name" value="Ubiquitin-like"/>
    <property type="match status" value="1"/>
</dbReference>
<dbReference type="Pfam" id="PF10377">
    <property type="entry name" value="ATG11"/>
    <property type="match status" value="1"/>
</dbReference>
<organism evidence="9 10">
    <name type="scientific">Liquidambar formosana</name>
    <name type="common">Formosan gum</name>
    <dbReference type="NCBI Taxonomy" id="63359"/>
    <lineage>
        <taxon>Eukaryota</taxon>
        <taxon>Viridiplantae</taxon>
        <taxon>Streptophyta</taxon>
        <taxon>Embryophyta</taxon>
        <taxon>Tracheophyta</taxon>
        <taxon>Spermatophyta</taxon>
        <taxon>Magnoliopsida</taxon>
        <taxon>eudicotyledons</taxon>
        <taxon>Gunneridae</taxon>
        <taxon>Pentapetalae</taxon>
        <taxon>Saxifragales</taxon>
        <taxon>Altingiaceae</taxon>
        <taxon>Liquidambar</taxon>
    </lineage>
</organism>
<dbReference type="GO" id="GO:0034727">
    <property type="term" value="P:piecemeal microautophagy of the nucleus"/>
    <property type="evidence" value="ECO:0007669"/>
    <property type="project" value="TreeGrafter"/>
</dbReference>
<evidence type="ECO:0000256" key="4">
    <source>
        <dbReference type="ARBA" id="ARBA00023054"/>
    </source>
</evidence>
<sequence>MSSSVTDGLARQGKLLVHIAENGHSFELDCDETTPVEAVQRLIESRSGIQFHDQLLLCMEMKLESQRLLSAYKLPSDDREVFLYNKARLQTNSLPPAPEQVDILEIADPAPPSSSHNPHPLDDASDPALKALPSYERQFRYHYHRGHTIYSRTQVKFENCERLLREQKVQERAVEVARGNLEQYYKIMNQSYTDFMKCYLQQQRCHADLLVNFGRDIEKLRSCKLHPALQTTNRKCLLDFVKDENLRKLAENCSSSHRQFESKVANFSKTFGDVKRKVEDLFSSKASLPIRNLEMTIKEHQRYINEQKSIMQSLSKDVNTVKKLVDDCLSCQLSSSLRPHDAVSALGPMYDVHDKSHLPKIQACDRQISKLLDFCKDKKTEMNIFVHNFMQKITYISYFIKDARLQFPVFGEAMARQNDQFADLKLVRGIGAAYRACLAEVVRRKASMKLYMGMAGQLAERLATKREVEVRRREEFLKAHSSYIPRDILASMGLYDTPNQCDVNIAPFDTNLLDIDISDLDRYAPEYLAGLSSKGKKHGTSRGSSSMSYDSSHSAEFEETAVDTLDKSDSEELLEGCELVEIAGTSKLEVENAKLKAELASAIALICSFGPEVEYESLDDSEVDSLLKNAAEKTAEALQLKDEYGKHLQSMLRIKHEQCVSYEKRIQELEQRLSDQYLQGQKLSANRDASDLTHMAVKADDCKSEISGDGEAHTPYISTTEPMDEVSSASNSLDVKIALFPGKPGKAREGVDENMTDYSGVLNPELDSSMLEPHREESQVSDNDEKDKMVGQLGMGLTNSSTAESMSEPLNILPSDKAVEPDLDSKTSGDLVLELQSALADKSNQLGETETKLKAVMEEVVMLGRELEISRKLLDESQMNCAHLENCLHEAREEAQTHLCAADRRASEYSALRASALKMRGLFERLRSCVLAPGGVAAFADSLRALNQSLSNSMNDNEDDGTAEFRQCIRVLAEKVGFLSRHRAELLDKYPKVEAANEQLRKDLEEKKELVKTLYTKHQLEKQANKEKISFGRFEVHEIAAFVLNSAGHYEVINRNCSNYYLSAESVALFTDHLPSRPSYIIGQIVHIERRTVRPLPPSTRPEHSRGDQIDHLTSDTGTDRLTLNAGSTSNPYGLPIGCEYFVVTVAMLPDTTIHSPAAS</sequence>
<dbReference type="EMBL" id="JBBPBK010000011">
    <property type="protein sequence ID" value="KAK9275847.1"/>
    <property type="molecule type" value="Genomic_DNA"/>
</dbReference>
<evidence type="ECO:0000256" key="6">
    <source>
        <dbReference type="SAM" id="MobiDB-lite"/>
    </source>
</evidence>
<dbReference type="GO" id="GO:0015031">
    <property type="term" value="P:protein transport"/>
    <property type="evidence" value="ECO:0007669"/>
    <property type="project" value="UniProtKB-KW"/>
</dbReference>
<feature type="coiled-coil region" evidence="5">
    <location>
        <begin position="983"/>
        <end position="1017"/>
    </location>
</feature>
<dbReference type="AlphaFoldDB" id="A0AAP0RDI8"/>
<name>A0AAP0RDI8_LIQFO</name>
<dbReference type="InterPro" id="IPR045326">
    <property type="entry name" value="ATG17-like_dom"/>
</dbReference>
<dbReference type="GO" id="GO:0060090">
    <property type="term" value="F:molecular adaptor activity"/>
    <property type="evidence" value="ECO:0007669"/>
    <property type="project" value="TreeGrafter"/>
</dbReference>
<evidence type="ECO:0000259" key="7">
    <source>
        <dbReference type="Pfam" id="PF04108"/>
    </source>
</evidence>
<dbReference type="Pfam" id="PF04108">
    <property type="entry name" value="ATG17_like"/>
    <property type="match status" value="1"/>
</dbReference>
<feature type="compositionally biased region" description="Low complexity" evidence="6">
    <location>
        <begin position="541"/>
        <end position="554"/>
    </location>
</feature>
<dbReference type="PANTHER" id="PTHR13222">
    <property type="entry name" value="RB1-INDUCIBLE COILED-COIL"/>
    <property type="match status" value="1"/>
</dbReference>
<keyword evidence="1" id="KW-0813">Transport</keyword>
<feature type="compositionally biased region" description="Basic and acidic residues" evidence="6">
    <location>
        <begin position="1101"/>
        <end position="1114"/>
    </location>
</feature>
<dbReference type="GO" id="GO:0000422">
    <property type="term" value="P:autophagy of mitochondrion"/>
    <property type="evidence" value="ECO:0007669"/>
    <property type="project" value="TreeGrafter"/>
</dbReference>
<dbReference type="PANTHER" id="PTHR13222:SF1">
    <property type="entry name" value="RB1-INDUCIBLE COILED-COIL PROTEIN 1"/>
    <property type="match status" value="1"/>
</dbReference>
<keyword evidence="4 5" id="KW-0175">Coiled coil</keyword>
<feature type="coiled-coil region" evidence="5">
    <location>
        <begin position="839"/>
        <end position="894"/>
    </location>
</feature>
<dbReference type="InterPro" id="IPR029071">
    <property type="entry name" value="Ubiquitin-like_domsf"/>
</dbReference>
<proteinExistence type="predicted"/>
<dbReference type="Gene3D" id="3.10.20.90">
    <property type="entry name" value="Phosphatidylinositol 3-kinase Catalytic Subunit, Chain A, domain 1"/>
    <property type="match status" value="1"/>
</dbReference>
<dbReference type="Proteomes" id="UP001415857">
    <property type="component" value="Unassembled WGS sequence"/>
</dbReference>
<feature type="compositionally biased region" description="Polar residues" evidence="6">
    <location>
        <begin position="1115"/>
        <end position="1125"/>
    </location>
</feature>
<feature type="domain" description="Autophagy-related protein 11 C-terminal" evidence="8">
    <location>
        <begin position="998"/>
        <end position="1148"/>
    </location>
</feature>
<dbReference type="GO" id="GO:1990316">
    <property type="term" value="C:Atg1/ULK1 kinase complex"/>
    <property type="evidence" value="ECO:0007669"/>
    <property type="project" value="TreeGrafter"/>
</dbReference>
<dbReference type="GO" id="GO:0061709">
    <property type="term" value="P:reticulophagy"/>
    <property type="evidence" value="ECO:0007669"/>
    <property type="project" value="TreeGrafter"/>
</dbReference>
<keyword evidence="2" id="KW-0653">Protein transport</keyword>